<name>A0ABC8SIP5_9AQUA</name>
<organism evidence="1 2">
    <name type="scientific">Ilex paraguariensis</name>
    <name type="common">yerba mate</name>
    <dbReference type="NCBI Taxonomy" id="185542"/>
    <lineage>
        <taxon>Eukaryota</taxon>
        <taxon>Viridiplantae</taxon>
        <taxon>Streptophyta</taxon>
        <taxon>Embryophyta</taxon>
        <taxon>Tracheophyta</taxon>
        <taxon>Spermatophyta</taxon>
        <taxon>Magnoliopsida</taxon>
        <taxon>eudicotyledons</taxon>
        <taxon>Gunneridae</taxon>
        <taxon>Pentapetalae</taxon>
        <taxon>asterids</taxon>
        <taxon>campanulids</taxon>
        <taxon>Aquifoliales</taxon>
        <taxon>Aquifoliaceae</taxon>
        <taxon>Ilex</taxon>
    </lineage>
</organism>
<reference evidence="1 2" key="1">
    <citation type="submission" date="2024-02" db="EMBL/GenBank/DDBJ databases">
        <authorList>
            <person name="Vignale AGUSTIN F."/>
            <person name="Sosa J E."/>
            <person name="Modenutti C."/>
        </authorList>
    </citation>
    <scope>NUCLEOTIDE SEQUENCE [LARGE SCALE GENOMIC DNA]</scope>
</reference>
<keyword evidence="2" id="KW-1185">Reference proteome</keyword>
<gene>
    <name evidence="1" type="ORF">ILEXP_LOCUS25318</name>
</gene>
<dbReference type="Proteomes" id="UP001642360">
    <property type="component" value="Unassembled WGS sequence"/>
</dbReference>
<dbReference type="EMBL" id="CAUOFW020002904">
    <property type="protein sequence ID" value="CAK9156767.1"/>
    <property type="molecule type" value="Genomic_DNA"/>
</dbReference>
<sequence length="77" mass="8823">MVNLTPVGNLADELEILQLSKWAVEDQFKASKTLPIHFNWTHPSDHLWNVGANDGENGDMEVVNSRWVMWYLLDDGL</sequence>
<accession>A0ABC8SIP5</accession>
<evidence type="ECO:0000313" key="2">
    <source>
        <dbReference type="Proteomes" id="UP001642360"/>
    </source>
</evidence>
<dbReference type="AlphaFoldDB" id="A0ABC8SIP5"/>
<comment type="caution">
    <text evidence="1">The sequence shown here is derived from an EMBL/GenBank/DDBJ whole genome shotgun (WGS) entry which is preliminary data.</text>
</comment>
<protein>
    <submittedName>
        <fullName evidence="1">Uncharacterized protein</fullName>
    </submittedName>
</protein>
<proteinExistence type="predicted"/>
<evidence type="ECO:0000313" key="1">
    <source>
        <dbReference type="EMBL" id="CAK9156767.1"/>
    </source>
</evidence>